<evidence type="ECO:0000313" key="3">
    <source>
        <dbReference type="EMBL" id="ASU34572.1"/>
    </source>
</evidence>
<name>A0A223NXH8_9SPHI</name>
<dbReference type="InterPro" id="IPR004013">
    <property type="entry name" value="PHP_dom"/>
</dbReference>
<dbReference type="InterPro" id="IPR016195">
    <property type="entry name" value="Pol/histidinol_Pase-like"/>
</dbReference>
<feature type="compositionally biased region" description="Basic and acidic residues" evidence="1">
    <location>
        <begin position="239"/>
        <end position="253"/>
    </location>
</feature>
<dbReference type="PANTHER" id="PTHR42924">
    <property type="entry name" value="EXONUCLEASE"/>
    <property type="match status" value="1"/>
</dbReference>
<feature type="region of interest" description="Disordered" evidence="1">
    <location>
        <begin position="233"/>
        <end position="253"/>
    </location>
</feature>
<proteinExistence type="predicted"/>
<dbReference type="Gene3D" id="3.20.20.140">
    <property type="entry name" value="Metal-dependent hydrolases"/>
    <property type="match status" value="1"/>
</dbReference>
<organism evidence="3 4">
    <name type="scientific">Mucilaginibacter xinganensis</name>
    <dbReference type="NCBI Taxonomy" id="1234841"/>
    <lineage>
        <taxon>Bacteria</taxon>
        <taxon>Pseudomonadati</taxon>
        <taxon>Bacteroidota</taxon>
        <taxon>Sphingobacteriia</taxon>
        <taxon>Sphingobacteriales</taxon>
        <taxon>Sphingobacteriaceae</taxon>
        <taxon>Mucilaginibacter</taxon>
    </lineage>
</organism>
<dbReference type="AlphaFoldDB" id="A0A223NXH8"/>
<dbReference type="PANTHER" id="PTHR42924:SF3">
    <property type="entry name" value="POLYMERASE_HISTIDINOL PHOSPHATASE N-TERMINAL DOMAIN-CONTAINING PROTEIN"/>
    <property type="match status" value="1"/>
</dbReference>
<dbReference type="KEGG" id="muc:MuYL_2685"/>
<accession>A0A223NXH8</accession>
<dbReference type="InterPro" id="IPR003141">
    <property type="entry name" value="Pol/His_phosphatase_N"/>
</dbReference>
<feature type="domain" description="Polymerase/histidinol phosphatase N-terminal" evidence="2">
    <location>
        <begin position="74"/>
        <end position="146"/>
    </location>
</feature>
<sequence>MITRKFFKSFQEKAGRKEMMERVRFGCLGLLMLMASCISNAVFSQSTHISPWEPAELGVLPPVASLNGGVWLKGDLHVHSRHSKDASNNDVAKIINFSKSVGMDYLCITDHDNHVNGDIANNTWADPEFKSDAVLLLYGAEWTTTRGHGNVFSAHPYDHQRLYDVRDQRDVVIGAIKKELGIHLSANHPSGKDHFGYSYDMVNSIEVWNSAIWSKNANAIMIWDDMLSSGRKLTGRGGSDSHHGTPDSPDKATKNTYQAKANYVGTPTTWVYATGRNTQAVVDALTNGRVCISANPYAPRVEFYADLDQDGKMDMMMGDNVKATGKSVNFRVQLTGNMAPEATYIIHVVKNGDKFSTLELTGKTPIVEFKDTPETRSRTYYRIEVEGPPTAYPQVPESMNLSGKMVGLSNPIYFNFDPNF</sequence>
<dbReference type="NCBIfam" id="NF038032">
    <property type="entry name" value="CehA_McbA_metalo"/>
    <property type="match status" value="1"/>
</dbReference>
<evidence type="ECO:0000256" key="1">
    <source>
        <dbReference type="SAM" id="MobiDB-lite"/>
    </source>
</evidence>
<dbReference type="GO" id="GO:0035312">
    <property type="term" value="F:5'-3' DNA exonuclease activity"/>
    <property type="evidence" value="ECO:0007669"/>
    <property type="project" value="TreeGrafter"/>
</dbReference>
<dbReference type="InterPro" id="IPR052018">
    <property type="entry name" value="PHP_domain"/>
</dbReference>
<dbReference type="Pfam" id="PF02811">
    <property type="entry name" value="PHP"/>
    <property type="match status" value="1"/>
</dbReference>
<dbReference type="CDD" id="cd07432">
    <property type="entry name" value="PHP_HisPPase"/>
    <property type="match status" value="1"/>
</dbReference>
<dbReference type="RefSeq" id="WP_245845513.1">
    <property type="nucleotide sequence ID" value="NZ_CP022743.1"/>
</dbReference>
<dbReference type="SMART" id="SM00481">
    <property type="entry name" value="POLIIIAc"/>
    <property type="match status" value="1"/>
</dbReference>
<gene>
    <name evidence="3" type="ORF">MuYL_2685</name>
</gene>
<protein>
    <recommendedName>
        <fullName evidence="2">Polymerase/histidinol phosphatase N-terminal domain-containing protein</fullName>
    </recommendedName>
</protein>
<evidence type="ECO:0000259" key="2">
    <source>
        <dbReference type="SMART" id="SM00481"/>
    </source>
</evidence>
<dbReference type="GO" id="GO:0004534">
    <property type="term" value="F:5'-3' RNA exonuclease activity"/>
    <property type="evidence" value="ECO:0007669"/>
    <property type="project" value="TreeGrafter"/>
</dbReference>
<keyword evidence="4" id="KW-1185">Reference proteome</keyword>
<evidence type="ECO:0000313" key="4">
    <source>
        <dbReference type="Proteomes" id="UP000215002"/>
    </source>
</evidence>
<reference evidence="3 4" key="1">
    <citation type="submission" date="2017-08" db="EMBL/GenBank/DDBJ databases">
        <title>Complete genome sequence of Mucilaginibacter sp. strain BJC16-A31.</title>
        <authorList>
            <consortium name="Henan University of Science and Technology"/>
            <person name="You X."/>
        </authorList>
    </citation>
    <scope>NUCLEOTIDE SEQUENCE [LARGE SCALE GENOMIC DNA]</scope>
    <source>
        <strain evidence="3 4">BJC16-A31</strain>
    </source>
</reference>
<dbReference type="SUPFAM" id="SSF89550">
    <property type="entry name" value="PHP domain-like"/>
    <property type="match status" value="1"/>
</dbReference>
<dbReference type="EMBL" id="CP022743">
    <property type="protein sequence ID" value="ASU34572.1"/>
    <property type="molecule type" value="Genomic_DNA"/>
</dbReference>
<dbReference type="Proteomes" id="UP000215002">
    <property type="component" value="Chromosome"/>
</dbReference>